<keyword evidence="1" id="KW-0472">Membrane</keyword>
<dbReference type="EMBL" id="JAUTAS010000001">
    <property type="protein sequence ID" value="MDQ1109517.1"/>
    <property type="molecule type" value="Genomic_DNA"/>
</dbReference>
<protein>
    <submittedName>
        <fullName evidence="2">TRAP-type C4-dicarboxylate transport system permease small subunit</fullName>
    </submittedName>
</protein>
<proteinExistence type="predicted"/>
<sequence length="145" mass="14846">MSSPPPPLNFPRGWTPHQVASHLHTLKILFYILGVLELLLVPILLLGAAGGYISESNSANPNAQPALLAAIMVGAGAIFAGLGTLNILGARRMAERRAHKLCKIAAGAACLAGALGIALGVYALIVLMRPEVVASFSASEGTVAA</sequence>
<dbReference type="AlphaFoldDB" id="A0AAP5EAQ1"/>
<evidence type="ECO:0000313" key="3">
    <source>
        <dbReference type="Proteomes" id="UP001226084"/>
    </source>
</evidence>
<gene>
    <name evidence="2" type="ORF">QE424_002676</name>
</gene>
<feature type="transmembrane region" description="Helical" evidence="1">
    <location>
        <begin position="101"/>
        <end position="125"/>
    </location>
</feature>
<keyword evidence="1" id="KW-1133">Transmembrane helix</keyword>
<name>A0AAP5EAQ1_9GAMM</name>
<accession>A0AAP5EAQ1</accession>
<evidence type="ECO:0000313" key="2">
    <source>
        <dbReference type="EMBL" id="MDQ1109517.1"/>
    </source>
</evidence>
<comment type="caution">
    <text evidence="2">The sequence shown here is derived from an EMBL/GenBank/DDBJ whole genome shotgun (WGS) entry which is preliminary data.</text>
</comment>
<keyword evidence="1" id="KW-0812">Transmembrane</keyword>
<dbReference type="RefSeq" id="WP_307107345.1">
    <property type="nucleotide sequence ID" value="NZ_JAUTAS010000001.1"/>
</dbReference>
<feature type="transmembrane region" description="Helical" evidence="1">
    <location>
        <begin position="28"/>
        <end position="54"/>
    </location>
</feature>
<reference evidence="2" key="1">
    <citation type="submission" date="2023-07" db="EMBL/GenBank/DDBJ databases">
        <title>Functional and genomic diversity of the sorghum phyllosphere microbiome.</title>
        <authorList>
            <person name="Shade A."/>
        </authorList>
    </citation>
    <scope>NUCLEOTIDE SEQUENCE</scope>
    <source>
        <strain evidence="2">SORGH_AS_0457</strain>
    </source>
</reference>
<evidence type="ECO:0000256" key="1">
    <source>
        <dbReference type="SAM" id="Phobius"/>
    </source>
</evidence>
<organism evidence="2 3">
    <name type="scientific">Stenotrophomonas rhizophila</name>
    <dbReference type="NCBI Taxonomy" id="216778"/>
    <lineage>
        <taxon>Bacteria</taxon>
        <taxon>Pseudomonadati</taxon>
        <taxon>Pseudomonadota</taxon>
        <taxon>Gammaproteobacteria</taxon>
        <taxon>Lysobacterales</taxon>
        <taxon>Lysobacteraceae</taxon>
        <taxon>Stenotrophomonas</taxon>
    </lineage>
</organism>
<dbReference type="Proteomes" id="UP001226084">
    <property type="component" value="Unassembled WGS sequence"/>
</dbReference>
<feature type="transmembrane region" description="Helical" evidence="1">
    <location>
        <begin position="66"/>
        <end position="89"/>
    </location>
</feature>